<keyword evidence="11 18" id="KW-0130">Cell adhesion</keyword>
<keyword evidence="7" id="KW-0479">Metal-binding</keyword>
<keyword evidence="15" id="KW-0325">Glycoprotein</keyword>
<evidence type="ECO:0000256" key="8">
    <source>
        <dbReference type="ARBA" id="ARBA00022729"/>
    </source>
</evidence>
<feature type="domain" description="Cadherin" evidence="21">
    <location>
        <begin position="443"/>
        <end position="551"/>
    </location>
</feature>
<evidence type="ECO:0000256" key="3">
    <source>
        <dbReference type="ARBA" id="ARBA00021701"/>
    </source>
</evidence>
<accession>A0A401T788</accession>
<dbReference type="GO" id="GO:0007156">
    <property type="term" value="P:homophilic cell adhesion via plasma membrane adhesion molecules"/>
    <property type="evidence" value="ECO:0007669"/>
    <property type="project" value="InterPro"/>
</dbReference>
<evidence type="ECO:0000256" key="6">
    <source>
        <dbReference type="ARBA" id="ARBA00022692"/>
    </source>
</evidence>
<dbReference type="FunFam" id="4.10.900.10:FF:000001">
    <property type="entry name" value="Cadherin 2"/>
    <property type="match status" value="1"/>
</dbReference>
<dbReference type="Gene3D" id="2.60.40.60">
    <property type="entry name" value="Cadherins"/>
    <property type="match status" value="5"/>
</dbReference>
<keyword evidence="9" id="KW-0677">Repeat</keyword>
<evidence type="ECO:0000256" key="9">
    <source>
        <dbReference type="ARBA" id="ARBA00022737"/>
    </source>
</evidence>
<evidence type="ECO:0000256" key="5">
    <source>
        <dbReference type="ARBA" id="ARBA00022685"/>
    </source>
</evidence>
<dbReference type="InterPro" id="IPR027397">
    <property type="entry name" value="Catenin-bd_sf"/>
</dbReference>
<dbReference type="InterPro" id="IPR015919">
    <property type="entry name" value="Cadherin-like_sf"/>
</dbReference>
<dbReference type="FunFam" id="2.60.40.60:FF:000017">
    <property type="entry name" value="Cadherin 24"/>
    <property type="match status" value="1"/>
</dbReference>
<dbReference type="PANTHER" id="PTHR24027">
    <property type="entry name" value="CADHERIN-23"/>
    <property type="match status" value="1"/>
</dbReference>
<dbReference type="InterPro" id="IPR039808">
    <property type="entry name" value="Cadherin"/>
</dbReference>
<keyword evidence="23" id="KW-1185">Reference proteome</keyword>
<dbReference type="Gene3D" id="4.10.900.10">
    <property type="entry name" value="TCF3-CBD (Catenin binding domain)"/>
    <property type="match status" value="1"/>
</dbReference>
<evidence type="ECO:0000259" key="21">
    <source>
        <dbReference type="PROSITE" id="PS50268"/>
    </source>
</evidence>
<evidence type="ECO:0000256" key="10">
    <source>
        <dbReference type="ARBA" id="ARBA00022837"/>
    </source>
</evidence>
<dbReference type="OMA" id="DCPIGIN"/>
<dbReference type="GO" id="GO:0016339">
    <property type="term" value="P:calcium-dependent cell-cell adhesion via plasma membrane cell adhesion molecules"/>
    <property type="evidence" value="ECO:0007669"/>
    <property type="project" value="TreeGrafter"/>
</dbReference>
<evidence type="ECO:0000256" key="20">
    <source>
        <dbReference type="SAM" id="Phobius"/>
    </source>
</evidence>
<organism evidence="22 23">
    <name type="scientific">Chiloscyllium punctatum</name>
    <name type="common">Brownbanded bambooshark</name>
    <name type="synonym">Hemiscyllium punctatum</name>
    <dbReference type="NCBI Taxonomy" id="137246"/>
    <lineage>
        <taxon>Eukaryota</taxon>
        <taxon>Metazoa</taxon>
        <taxon>Chordata</taxon>
        <taxon>Craniata</taxon>
        <taxon>Vertebrata</taxon>
        <taxon>Chondrichthyes</taxon>
        <taxon>Elasmobranchii</taxon>
        <taxon>Galeomorphii</taxon>
        <taxon>Galeoidea</taxon>
        <taxon>Orectolobiformes</taxon>
        <taxon>Hemiscylliidae</taxon>
        <taxon>Chiloscyllium</taxon>
    </lineage>
</organism>
<evidence type="ECO:0000256" key="18">
    <source>
        <dbReference type="RuleBase" id="RU003318"/>
    </source>
</evidence>
<evidence type="ECO:0000256" key="12">
    <source>
        <dbReference type="ARBA" id="ARBA00022949"/>
    </source>
</evidence>
<comment type="subcellular location">
    <subcellularLocation>
        <location evidence="2">Cell junction</location>
        <location evidence="2">Adherens junction</location>
    </subcellularLocation>
    <subcellularLocation>
        <location evidence="1 18">Cell membrane</location>
        <topology evidence="1 18">Single-pass type I membrane protein</topology>
    </subcellularLocation>
</comment>
<evidence type="ECO:0000313" key="22">
    <source>
        <dbReference type="EMBL" id="GCC38477.1"/>
    </source>
</evidence>
<keyword evidence="5" id="KW-0165">Cleavage on pair of basic residues</keyword>
<dbReference type="Pfam" id="PF00028">
    <property type="entry name" value="Cadherin"/>
    <property type="match status" value="5"/>
</dbReference>
<evidence type="ECO:0000313" key="23">
    <source>
        <dbReference type="Proteomes" id="UP000287033"/>
    </source>
</evidence>
<dbReference type="GO" id="GO:0016342">
    <property type="term" value="C:catenin complex"/>
    <property type="evidence" value="ECO:0007669"/>
    <property type="project" value="TreeGrafter"/>
</dbReference>
<dbReference type="EMBL" id="BEZZ01001192">
    <property type="protein sequence ID" value="GCC38477.1"/>
    <property type="molecule type" value="Genomic_DNA"/>
</dbReference>
<dbReference type="OrthoDB" id="6252479at2759"/>
<evidence type="ECO:0000256" key="4">
    <source>
        <dbReference type="ARBA" id="ARBA00022475"/>
    </source>
</evidence>
<keyword evidence="14 20" id="KW-0472">Membrane</keyword>
<protein>
    <recommendedName>
        <fullName evidence="3">Cadherin-5</fullName>
    </recommendedName>
    <alternativeName>
        <fullName evidence="16">Vascular endothelial cadherin</fullName>
    </alternativeName>
</protein>
<name>A0A401T788_CHIPU</name>
<keyword evidence="12" id="KW-0965">Cell junction</keyword>
<proteinExistence type="predicted"/>
<evidence type="ECO:0000256" key="15">
    <source>
        <dbReference type="ARBA" id="ARBA00023180"/>
    </source>
</evidence>
<keyword evidence="8" id="KW-0732">Signal</keyword>
<sequence>MGWAAQSGLSLKVNSSDTKSDWIWNQLASWEGAKDPRQIGKIESGRHVLGKTQYVLRGEGVGTIFKVNPNTGNIGVFRELDREKKGRYKLEGFVIDIKSKKQVGPSTNFTINVLDLNDNAPIFTKDPFNGTVPEMSGTGTSILTVSAHDPDDPTVGKHTEVTYKLLNNENNFSIDQMTGIIRVVNPNLDRERKKDFRVIVQAKDMGLEQGGMSSTATVYISLTDINDNAPYFPHRQYNYSVLEDATIGSAVNRVKAKDLDEGENAKILYTIVSRNSMFDIKTDPHTQEGVITVKKSLDFEKQRQHQIEVEAENPTLVKGLKYKTKTVVVIDVLDVDEPPVFSRGHYTFTVSENQPIDTSIGRVSAKDPDRAKNSIWYSLIDGKEFFTIRPDDGVIKTGVELDREDIAWHNITVAAHEVGKNNSTSYTHVTIKVLDKNDNAPTLAESYNPHVCEDDAVGTVIQMISAVDLDEITPAVRFHFRIAEKDSNFSVKDNGNNTANITVKQAGFDQNEARKFSLLINISDNGSPSLRSTEKLEINVCTCDRDRKPIHCRHFAPLTSGVTVTVLLIVFLCIIVAIVLAVLIVHHKIRKKNAFVGLVKPPGEIREQLVRYDEEGGGEMDTNSFDITVLNSLRVNGPRPAKAVNCSPVYAPVRKPNNDMGSVVKMKKDEADGDRDGLPYDTLHVYGYEGADSVADSLSSLDISSIDSEQDYDFLTDWGPRFQMLAELYGSDPDRAIGDY</sequence>
<dbReference type="FunFam" id="2.60.40.60:FF:000009">
    <property type="entry name" value="Cadherin 24"/>
    <property type="match status" value="1"/>
</dbReference>
<dbReference type="SUPFAM" id="SSF49313">
    <property type="entry name" value="Cadherin-like"/>
    <property type="match status" value="5"/>
</dbReference>
<dbReference type="InterPro" id="IPR020894">
    <property type="entry name" value="Cadherin_CS"/>
</dbReference>
<comment type="caution">
    <text evidence="22">The sequence shown here is derived from an EMBL/GenBank/DDBJ whole genome shotgun (WGS) entry which is preliminary data.</text>
</comment>
<feature type="domain" description="Cadherin" evidence="21">
    <location>
        <begin position="124"/>
        <end position="232"/>
    </location>
</feature>
<evidence type="ECO:0000256" key="19">
    <source>
        <dbReference type="RuleBase" id="RU004357"/>
    </source>
</evidence>
<evidence type="ECO:0000256" key="2">
    <source>
        <dbReference type="ARBA" id="ARBA00004536"/>
    </source>
</evidence>
<reference evidence="22 23" key="1">
    <citation type="journal article" date="2018" name="Nat. Ecol. Evol.">
        <title>Shark genomes provide insights into elasmobranch evolution and the origin of vertebrates.</title>
        <authorList>
            <person name="Hara Y"/>
            <person name="Yamaguchi K"/>
            <person name="Onimaru K"/>
            <person name="Kadota M"/>
            <person name="Koyanagi M"/>
            <person name="Keeley SD"/>
            <person name="Tatsumi K"/>
            <person name="Tanaka K"/>
            <person name="Motone F"/>
            <person name="Kageyama Y"/>
            <person name="Nozu R"/>
            <person name="Adachi N"/>
            <person name="Nishimura O"/>
            <person name="Nakagawa R"/>
            <person name="Tanegashima C"/>
            <person name="Kiyatake I"/>
            <person name="Matsumoto R"/>
            <person name="Murakumo K"/>
            <person name="Nishida K"/>
            <person name="Terakita A"/>
            <person name="Kuratani S"/>
            <person name="Sato K"/>
            <person name="Hyodo S Kuraku.S."/>
        </authorList>
    </citation>
    <scope>NUCLEOTIDE SEQUENCE [LARGE SCALE GENOMIC DNA]</scope>
</reference>
<dbReference type="GO" id="GO:0044331">
    <property type="term" value="P:cell-cell adhesion mediated by cadherin"/>
    <property type="evidence" value="ECO:0007669"/>
    <property type="project" value="TreeGrafter"/>
</dbReference>
<feature type="domain" description="Cadherin" evidence="21">
    <location>
        <begin position="233"/>
        <end position="341"/>
    </location>
</feature>
<dbReference type="GO" id="GO:0016477">
    <property type="term" value="P:cell migration"/>
    <property type="evidence" value="ECO:0007669"/>
    <property type="project" value="TreeGrafter"/>
</dbReference>
<dbReference type="PROSITE" id="PS00232">
    <property type="entry name" value="CADHERIN_1"/>
    <property type="match status" value="2"/>
</dbReference>
<evidence type="ECO:0000256" key="13">
    <source>
        <dbReference type="ARBA" id="ARBA00022989"/>
    </source>
</evidence>
<feature type="domain" description="Cadherin" evidence="21">
    <location>
        <begin position="54"/>
        <end position="123"/>
    </location>
</feature>
<feature type="transmembrane region" description="Helical" evidence="20">
    <location>
        <begin position="562"/>
        <end position="585"/>
    </location>
</feature>
<dbReference type="CDD" id="cd11304">
    <property type="entry name" value="Cadherin_repeat"/>
    <property type="match status" value="5"/>
</dbReference>
<dbReference type="GO" id="GO:0019903">
    <property type="term" value="F:protein phosphatase binding"/>
    <property type="evidence" value="ECO:0007669"/>
    <property type="project" value="TreeGrafter"/>
</dbReference>
<dbReference type="FunFam" id="2.60.40.60:FF:000123">
    <property type="entry name" value="Protocadherin beta 4"/>
    <property type="match status" value="1"/>
</dbReference>
<dbReference type="SMART" id="SM00112">
    <property type="entry name" value="CA"/>
    <property type="match status" value="5"/>
</dbReference>
<dbReference type="PANTHER" id="PTHR24027:SF89">
    <property type="entry name" value="CADHERIN-5"/>
    <property type="match status" value="1"/>
</dbReference>
<dbReference type="InterPro" id="IPR002126">
    <property type="entry name" value="Cadherin-like_dom"/>
</dbReference>
<dbReference type="GO" id="GO:0045296">
    <property type="term" value="F:cadherin binding"/>
    <property type="evidence" value="ECO:0007669"/>
    <property type="project" value="TreeGrafter"/>
</dbReference>
<dbReference type="InterPro" id="IPR000233">
    <property type="entry name" value="Cadherin_Y-type_LIR"/>
</dbReference>
<dbReference type="PRINTS" id="PR00205">
    <property type="entry name" value="CADHERIN"/>
</dbReference>
<dbReference type="Proteomes" id="UP000287033">
    <property type="component" value="Unassembled WGS sequence"/>
</dbReference>
<dbReference type="GO" id="GO:0005912">
    <property type="term" value="C:adherens junction"/>
    <property type="evidence" value="ECO:0007669"/>
    <property type="project" value="UniProtKB-SubCell"/>
</dbReference>
<dbReference type="GO" id="GO:0034332">
    <property type="term" value="P:adherens junction organization"/>
    <property type="evidence" value="ECO:0007669"/>
    <property type="project" value="TreeGrafter"/>
</dbReference>
<keyword evidence="6 18" id="KW-0812">Transmembrane</keyword>
<dbReference type="GO" id="GO:0005923">
    <property type="term" value="C:bicellular tight junction"/>
    <property type="evidence" value="ECO:0007669"/>
    <property type="project" value="TreeGrafter"/>
</dbReference>
<evidence type="ECO:0000256" key="11">
    <source>
        <dbReference type="ARBA" id="ARBA00022889"/>
    </source>
</evidence>
<keyword evidence="10 17" id="KW-0106">Calcium</keyword>
<evidence type="ECO:0000256" key="7">
    <source>
        <dbReference type="ARBA" id="ARBA00022723"/>
    </source>
</evidence>
<dbReference type="GO" id="GO:0008013">
    <property type="term" value="F:beta-catenin binding"/>
    <property type="evidence" value="ECO:0007669"/>
    <property type="project" value="TreeGrafter"/>
</dbReference>
<keyword evidence="13 20" id="KW-1133">Transmembrane helix</keyword>
<evidence type="ECO:0000256" key="17">
    <source>
        <dbReference type="PROSITE-ProRule" id="PRU00043"/>
    </source>
</evidence>
<dbReference type="GO" id="GO:0005509">
    <property type="term" value="F:calcium ion binding"/>
    <property type="evidence" value="ECO:0007669"/>
    <property type="project" value="UniProtKB-UniRule"/>
</dbReference>
<keyword evidence="4" id="KW-1003">Cell membrane</keyword>
<dbReference type="AlphaFoldDB" id="A0A401T788"/>
<comment type="function">
    <text evidence="19">Cadherins are calcium-dependent cell adhesion proteins.</text>
</comment>
<evidence type="ECO:0000256" key="16">
    <source>
        <dbReference type="ARBA" id="ARBA00030559"/>
    </source>
</evidence>
<dbReference type="GO" id="GO:0007043">
    <property type="term" value="P:cell-cell junction assembly"/>
    <property type="evidence" value="ECO:0007669"/>
    <property type="project" value="TreeGrafter"/>
</dbReference>
<gene>
    <name evidence="22" type="ORF">chiPu_0016991</name>
</gene>
<evidence type="ECO:0000256" key="1">
    <source>
        <dbReference type="ARBA" id="ARBA00004251"/>
    </source>
</evidence>
<feature type="domain" description="Cadherin" evidence="21">
    <location>
        <begin position="342"/>
        <end position="443"/>
    </location>
</feature>
<dbReference type="Pfam" id="PF01049">
    <property type="entry name" value="CADH_Y-type_LIR"/>
    <property type="match status" value="1"/>
</dbReference>
<dbReference type="PROSITE" id="PS50268">
    <property type="entry name" value="CADHERIN_2"/>
    <property type="match status" value="5"/>
</dbReference>
<dbReference type="GO" id="GO:0000902">
    <property type="term" value="P:cell morphogenesis"/>
    <property type="evidence" value="ECO:0007669"/>
    <property type="project" value="TreeGrafter"/>
</dbReference>
<evidence type="ECO:0000256" key="14">
    <source>
        <dbReference type="ARBA" id="ARBA00023136"/>
    </source>
</evidence>
<dbReference type="FunFam" id="2.60.40.60:FF:000012">
    <property type="entry name" value="Cadherin 24"/>
    <property type="match status" value="1"/>
</dbReference>
<dbReference type="STRING" id="137246.A0A401T788"/>